<dbReference type="Gene3D" id="3.30.420.40">
    <property type="match status" value="1"/>
</dbReference>
<evidence type="ECO:0000313" key="3">
    <source>
        <dbReference type="Proteomes" id="UP000266067"/>
    </source>
</evidence>
<gene>
    <name evidence="2" type="ORF">D2V08_09655</name>
</gene>
<dbReference type="GO" id="GO:0003824">
    <property type="term" value="F:catalytic activity"/>
    <property type="evidence" value="ECO:0007669"/>
    <property type="project" value="InterPro"/>
</dbReference>
<dbReference type="AlphaFoldDB" id="A0A3A1NCU6"/>
<comment type="caution">
    <text evidence="2">The sequence shown here is derived from an EMBL/GenBank/DDBJ whole genome shotgun (WGS) entry which is preliminary data.</text>
</comment>
<accession>A0A3A1NCU6</accession>
<dbReference type="InterPro" id="IPR051338">
    <property type="entry name" value="NodU/CmcH_Carbamoyltrnsfr"/>
</dbReference>
<keyword evidence="3" id="KW-1185">Reference proteome</keyword>
<protein>
    <recommendedName>
        <fullName evidence="1">Carbamoyltransferase domain-containing protein</fullName>
    </recommendedName>
</protein>
<evidence type="ECO:0000259" key="1">
    <source>
        <dbReference type="Pfam" id="PF02543"/>
    </source>
</evidence>
<dbReference type="PANTHER" id="PTHR34847">
    <property type="entry name" value="NODULATION PROTEIN U"/>
    <property type="match status" value="1"/>
</dbReference>
<evidence type="ECO:0000313" key="2">
    <source>
        <dbReference type="EMBL" id="RIV34280.1"/>
    </source>
</evidence>
<organism evidence="2 3">
    <name type="scientific">Flagellimonas lutimaris</name>
    <dbReference type="NCBI Taxonomy" id="475082"/>
    <lineage>
        <taxon>Bacteria</taxon>
        <taxon>Pseudomonadati</taxon>
        <taxon>Bacteroidota</taxon>
        <taxon>Flavobacteriia</taxon>
        <taxon>Flavobacteriales</taxon>
        <taxon>Flavobacteriaceae</taxon>
        <taxon>Flagellimonas</taxon>
    </lineage>
</organism>
<reference evidence="2 3" key="1">
    <citation type="submission" date="2018-08" db="EMBL/GenBank/DDBJ databases">
        <title>Proposal of Muricauda 72 sp.nov. and Muricauda NH166 sp.nov., isolated from seawater.</title>
        <authorList>
            <person name="Cheng H."/>
            <person name="Wu Y.-H."/>
            <person name="Guo L.-L."/>
            <person name="Xu X.-W."/>
        </authorList>
    </citation>
    <scope>NUCLEOTIDE SEQUENCE [LARGE SCALE GENOMIC DNA]</scope>
    <source>
        <strain evidence="2 3">KCTC 22173</strain>
    </source>
</reference>
<dbReference type="OrthoDB" id="9780777at2"/>
<dbReference type="InterPro" id="IPR003696">
    <property type="entry name" value="Carbtransf_dom"/>
</dbReference>
<dbReference type="Pfam" id="PF02543">
    <property type="entry name" value="Carbam_trans_N"/>
    <property type="match status" value="1"/>
</dbReference>
<dbReference type="RefSeq" id="WP_119607904.1">
    <property type="nucleotide sequence ID" value="NZ_QXFH01000071.1"/>
</dbReference>
<sequence>MKILGISAYYHDSAAAIIVDGKVLFAAQEERFTRIKNDASFPENSIQFCLSESGFAINMVIDKTIVTLNNFAVFFLPN</sequence>
<name>A0A3A1NCU6_9FLAO</name>
<proteinExistence type="predicted"/>
<dbReference type="PANTHER" id="PTHR34847:SF1">
    <property type="entry name" value="NODULATION PROTEIN U"/>
    <property type="match status" value="1"/>
</dbReference>
<dbReference type="EMBL" id="QXFH01000071">
    <property type="protein sequence ID" value="RIV34280.1"/>
    <property type="molecule type" value="Genomic_DNA"/>
</dbReference>
<dbReference type="Proteomes" id="UP000266067">
    <property type="component" value="Unassembled WGS sequence"/>
</dbReference>
<feature type="domain" description="Carbamoyltransferase" evidence="1">
    <location>
        <begin position="2"/>
        <end position="65"/>
    </location>
</feature>